<dbReference type="AlphaFoldDB" id="A0A9W7CGC5"/>
<evidence type="ECO:0000313" key="10">
    <source>
        <dbReference type="Proteomes" id="UP001165121"/>
    </source>
</evidence>
<evidence type="ECO:0000259" key="7">
    <source>
        <dbReference type="Pfam" id="PF13456"/>
    </source>
</evidence>
<dbReference type="SUPFAM" id="SSF53098">
    <property type="entry name" value="Ribonuclease H-like"/>
    <property type="match status" value="1"/>
</dbReference>
<keyword evidence="2" id="KW-0548">Nucleotidyltransferase</keyword>
<accession>A0A9W7CGC5</accession>
<keyword evidence="10" id="KW-1185">Reference proteome</keyword>
<name>A0A9W7CGC5_9STRA</name>
<keyword evidence="3" id="KW-0540">Nuclease</keyword>
<reference evidence="9" key="1">
    <citation type="submission" date="2023-04" db="EMBL/GenBank/DDBJ databases">
        <title>Phytophthora fragariaefolia NBRC 109709.</title>
        <authorList>
            <person name="Ichikawa N."/>
            <person name="Sato H."/>
            <person name="Tonouchi N."/>
        </authorList>
    </citation>
    <scope>NUCLEOTIDE SEQUENCE</scope>
    <source>
        <strain evidence="9">NBRC 109709</strain>
    </source>
</reference>
<feature type="domain" description="RNase H type-1" evidence="7">
    <location>
        <begin position="60"/>
        <end position="121"/>
    </location>
</feature>
<dbReference type="Pfam" id="PF17917">
    <property type="entry name" value="RT_RNaseH"/>
    <property type="match status" value="1"/>
</dbReference>
<dbReference type="Proteomes" id="UP001165121">
    <property type="component" value="Unassembled WGS sequence"/>
</dbReference>
<keyword evidence="5" id="KW-0378">Hydrolase</keyword>
<evidence type="ECO:0000256" key="3">
    <source>
        <dbReference type="ARBA" id="ARBA00022722"/>
    </source>
</evidence>
<dbReference type="InterPro" id="IPR036397">
    <property type="entry name" value="RNaseH_sf"/>
</dbReference>
<evidence type="ECO:0000313" key="9">
    <source>
        <dbReference type="EMBL" id="GMF32571.1"/>
    </source>
</evidence>
<dbReference type="GO" id="GO:0004523">
    <property type="term" value="F:RNA-DNA hybrid ribonuclease activity"/>
    <property type="evidence" value="ECO:0007669"/>
    <property type="project" value="InterPro"/>
</dbReference>
<dbReference type="Gene3D" id="3.30.420.10">
    <property type="entry name" value="Ribonuclease H-like superfamily/Ribonuclease H"/>
    <property type="match status" value="1"/>
</dbReference>
<keyword evidence="6" id="KW-0695">RNA-directed DNA polymerase</keyword>
<feature type="domain" description="Reverse transcriptase RNase H-like" evidence="8">
    <location>
        <begin position="2"/>
        <end position="41"/>
    </location>
</feature>
<dbReference type="GO" id="GO:0003676">
    <property type="term" value="F:nucleic acid binding"/>
    <property type="evidence" value="ECO:0007669"/>
    <property type="project" value="InterPro"/>
</dbReference>
<organism evidence="9 10">
    <name type="scientific">Phytophthora fragariaefolia</name>
    <dbReference type="NCBI Taxonomy" id="1490495"/>
    <lineage>
        <taxon>Eukaryota</taxon>
        <taxon>Sar</taxon>
        <taxon>Stramenopiles</taxon>
        <taxon>Oomycota</taxon>
        <taxon>Peronosporomycetes</taxon>
        <taxon>Peronosporales</taxon>
        <taxon>Peronosporaceae</taxon>
        <taxon>Phytophthora</taxon>
    </lineage>
</organism>
<dbReference type="EMBL" id="BSXT01000697">
    <property type="protein sequence ID" value="GMF32571.1"/>
    <property type="molecule type" value="Genomic_DNA"/>
</dbReference>
<evidence type="ECO:0000256" key="2">
    <source>
        <dbReference type="ARBA" id="ARBA00022695"/>
    </source>
</evidence>
<keyword evidence="1" id="KW-0808">Transferase</keyword>
<dbReference type="InterPro" id="IPR012337">
    <property type="entry name" value="RNaseH-like_sf"/>
</dbReference>
<evidence type="ECO:0000256" key="1">
    <source>
        <dbReference type="ARBA" id="ARBA00022679"/>
    </source>
</evidence>
<proteinExistence type="predicted"/>
<evidence type="ECO:0000256" key="6">
    <source>
        <dbReference type="ARBA" id="ARBA00022918"/>
    </source>
</evidence>
<dbReference type="InterPro" id="IPR041373">
    <property type="entry name" value="RT_RNaseH"/>
</dbReference>
<dbReference type="InterPro" id="IPR002156">
    <property type="entry name" value="RNaseH_domain"/>
</dbReference>
<sequence length="124" mass="13894">MPVKFTRRTLKPNELNYNMVEKEILALLRALSDGFTMLIGRRRGHLEVAKVGDRPGRLRVAPDLTVNEADSKGLLLGCSLLEELGVTRLIICGDSNLVIHQMRGEMDCKSPGLKLLRQQARDEL</sequence>
<evidence type="ECO:0000256" key="5">
    <source>
        <dbReference type="ARBA" id="ARBA00022801"/>
    </source>
</evidence>
<gene>
    <name evidence="9" type="ORF">Pfra01_000779200</name>
</gene>
<dbReference type="OrthoDB" id="121347at2759"/>
<comment type="caution">
    <text evidence="9">The sequence shown here is derived from an EMBL/GenBank/DDBJ whole genome shotgun (WGS) entry which is preliminary data.</text>
</comment>
<protein>
    <submittedName>
        <fullName evidence="9">Unnamed protein product</fullName>
    </submittedName>
</protein>
<evidence type="ECO:0000256" key="4">
    <source>
        <dbReference type="ARBA" id="ARBA00022759"/>
    </source>
</evidence>
<dbReference type="GO" id="GO:0003964">
    <property type="term" value="F:RNA-directed DNA polymerase activity"/>
    <property type="evidence" value="ECO:0007669"/>
    <property type="project" value="UniProtKB-KW"/>
</dbReference>
<dbReference type="Pfam" id="PF13456">
    <property type="entry name" value="RVT_3"/>
    <property type="match status" value="1"/>
</dbReference>
<keyword evidence="4" id="KW-0255">Endonuclease</keyword>
<evidence type="ECO:0000259" key="8">
    <source>
        <dbReference type="Pfam" id="PF17917"/>
    </source>
</evidence>